<dbReference type="EMBL" id="CCNB01000012">
    <property type="protein sequence ID" value="CDX35977.1"/>
    <property type="molecule type" value="Genomic_DNA"/>
</dbReference>
<keyword evidence="3" id="KW-0732">Signal</keyword>
<dbReference type="Pfam" id="PF13458">
    <property type="entry name" value="Peripla_BP_6"/>
    <property type="match status" value="1"/>
</dbReference>
<keyword evidence="6" id="KW-0675">Receptor</keyword>
<dbReference type="PRINTS" id="PR00337">
    <property type="entry name" value="LEUILEVALBP"/>
</dbReference>
<dbReference type="GO" id="GO:0006865">
    <property type="term" value="P:amino acid transport"/>
    <property type="evidence" value="ECO:0007669"/>
    <property type="project" value="UniProtKB-KW"/>
</dbReference>
<evidence type="ECO:0000313" key="7">
    <source>
        <dbReference type="Proteomes" id="UP000046373"/>
    </source>
</evidence>
<reference evidence="6 7" key="1">
    <citation type="submission" date="2014-08" db="EMBL/GenBank/DDBJ databases">
        <authorList>
            <person name="Moulin Lionel"/>
        </authorList>
    </citation>
    <scope>NUCLEOTIDE SEQUENCE [LARGE SCALE GENOMIC DNA]</scope>
</reference>
<proteinExistence type="inferred from homology"/>
<organism evidence="6 7">
    <name type="scientific">Mesorhizobium plurifarium</name>
    <dbReference type="NCBI Taxonomy" id="69974"/>
    <lineage>
        <taxon>Bacteria</taxon>
        <taxon>Pseudomonadati</taxon>
        <taxon>Pseudomonadota</taxon>
        <taxon>Alphaproteobacteria</taxon>
        <taxon>Hyphomicrobiales</taxon>
        <taxon>Phyllobacteriaceae</taxon>
        <taxon>Mesorhizobium</taxon>
    </lineage>
</organism>
<evidence type="ECO:0000256" key="2">
    <source>
        <dbReference type="ARBA" id="ARBA00022448"/>
    </source>
</evidence>
<dbReference type="InterPro" id="IPR000709">
    <property type="entry name" value="Leu_Ile_Val-bd"/>
</dbReference>
<dbReference type="InterPro" id="IPR051010">
    <property type="entry name" value="BCAA_transport"/>
</dbReference>
<dbReference type="PANTHER" id="PTHR30483">
    <property type="entry name" value="LEUCINE-SPECIFIC-BINDING PROTEIN"/>
    <property type="match status" value="1"/>
</dbReference>
<evidence type="ECO:0000259" key="5">
    <source>
        <dbReference type="Pfam" id="PF13458"/>
    </source>
</evidence>
<evidence type="ECO:0000313" key="6">
    <source>
        <dbReference type="EMBL" id="CDX35977.1"/>
    </source>
</evidence>
<keyword evidence="4" id="KW-0029">Amino-acid transport</keyword>
<evidence type="ECO:0000256" key="4">
    <source>
        <dbReference type="ARBA" id="ARBA00022970"/>
    </source>
</evidence>
<dbReference type="AlphaFoldDB" id="A0A090GKT2"/>
<sequence>MRVMPEKGLPRRLNIAKMGNDLMQRGLLRQLLLVGALSASTLGTAIGAAAADVVKIGVLAPLSGPSASDGADFIKGVELAVDEKNASGGVAGHTFEIISADVKDGSPDNVSSAAQRLINTEGVQVVLTGYASLSLFEVDLFADANMPYISSGPSGSFAGIVSKDPGNYNCCWSLSPSYKGYETDVLPLVEGLIADGKFKPAAKKLAMISSDNPYSKVISEGMKKSFSAAGWTVTVDEMVPFGPVNDWRAILAKVRQDPPDLVVNTDYQPSNSALFLKQFLEQPTQSLVFLQYAPSVPEFVDLTKEQSNGVLYNLIGGAIDSPGWPRGQEVLKKYQDKFKVASGVYGSALYEEAQMYFAALEKVGDPKDHDAIGKALGETKVDAAPGPVEFDQATHLAVQDENHIPVTFYQIWDGKRFLIGPKKYATGDFKLPPWIKQ</sequence>
<feature type="domain" description="Leucine-binding protein" evidence="5">
    <location>
        <begin position="54"/>
        <end position="400"/>
    </location>
</feature>
<dbReference type="InterPro" id="IPR028081">
    <property type="entry name" value="Leu-bd"/>
</dbReference>
<dbReference type="InterPro" id="IPR028082">
    <property type="entry name" value="Peripla_BP_I"/>
</dbReference>
<dbReference type="SUPFAM" id="SSF53822">
    <property type="entry name" value="Periplasmic binding protein-like I"/>
    <property type="match status" value="1"/>
</dbReference>
<evidence type="ECO:0000256" key="3">
    <source>
        <dbReference type="ARBA" id="ARBA00022729"/>
    </source>
</evidence>
<keyword evidence="2" id="KW-0813">Transport</keyword>
<dbReference type="PANTHER" id="PTHR30483:SF6">
    <property type="entry name" value="PERIPLASMIC BINDING PROTEIN OF ABC TRANSPORTER FOR NATURAL AMINO ACIDS"/>
    <property type="match status" value="1"/>
</dbReference>
<protein>
    <submittedName>
        <fullName evidence="6">Extracellular ligand-binding receptor</fullName>
    </submittedName>
</protein>
<name>A0A090GKT2_MESPL</name>
<comment type="similarity">
    <text evidence="1">Belongs to the leucine-binding protein family.</text>
</comment>
<accession>A0A090GKT2</accession>
<dbReference type="Gene3D" id="3.40.50.2300">
    <property type="match status" value="2"/>
</dbReference>
<gene>
    <name evidence="6" type="ORF">MPLDJ20_20389</name>
</gene>
<dbReference type="Proteomes" id="UP000046373">
    <property type="component" value="Unassembled WGS sequence"/>
</dbReference>
<evidence type="ECO:0000256" key="1">
    <source>
        <dbReference type="ARBA" id="ARBA00010062"/>
    </source>
</evidence>